<gene>
    <name evidence="8" type="primary">dcm</name>
    <name evidence="8" type="ORF">FYJ35_02380</name>
</gene>
<dbReference type="InterPro" id="IPR050750">
    <property type="entry name" value="C5-MTase"/>
</dbReference>
<evidence type="ECO:0000256" key="1">
    <source>
        <dbReference type="ARBA" id="ARBA00022603"/>
    </source>
</evidence>
<comment type="caution">
    <text evidence="8">The sequence shown here is derived from an EMBL/GenBank/DDBJ whole genome shotgun (WGS) entry which is preliminary data.</text>
</comment>
<comment type="similarity">
    <text evidence="5 6">Belongs to the class I-like SAM-binding methyltransferase superfamily. C5-methyltransferase family.</text>
</comment>
<dbReference type="InterPro" id="IPR018117">
    <property type="entry name" value="C5_DNA_meth_AS"/>
</dbReference>
<keyword evidence="1 5" id="KW-0489">Methyltransferase</keyword>
<evidence type="ECO:0000256" key="7">
    <source>
        <dbReference type="RuleBase" id="RU000417"/>
    </source>
</evidence>
<keyword evidence="9" id="KW-1185">Reference proteome</keyword>
<dbReference type="EMBL" id="VULZ01000002">
    <property type="protein sequence ID" value="MSS13899.1"/>
    <property type="molecule type" value="Genomic_DNA"/>
</dbReference>
<accession>A0A6L5X0K2</accession>
<dbReference type="GO" id="GO:0009307">
    <property type="term" value="P:DNA restriction-modification system"/>
    <property type="evidence" value="ECO:0007669"/>
    <property type="project" value="UniProtKB-KW"/>
</dbReference>
<dbReference type="SUPFAM" id="SSF53335">
    <property type="entry name" value="S-adenosyl-L-methionine-dependent methyltransferases"/>
    <property type="match status" value="1"/>
</dbReference>
<evidence type="ECO:0000256" key="3">
    <source>
        <dbReference type="ARBA" id="ARBA00022691"/>
    </source>
</evidence>
<evidence type="ECO:0000256" key="6">
    <source>
        <dbReference type="RuleBase" id="RU000416"/>
    </source>
</evidence>
<reference evidence="8 9" key="1">
    <citation type="submission" date="2019-08" db="EMBL/GenBank/DDBJ databases">
        <title>In-depth cultivation of the pig gut microbiome towards novel bacterial diversity and tailored functional studies.</title>
        <authorList>
            <person name="Wylensek D."/>
            <person name="Hitch T.C.A."/>
            <person name="Clavel T."/>
        </authorList>
    </citation>
    <scope>NUCLEOTIDE SEQUENCE [LARGE SCALE GENOMIC DNA]</scope>
    <source>
        <strain evidence="8 9">Oil+RF-744-WCA-WT-11</strain>
    </source>
</reference>
<keyword evidence="4" id="KW-0680">Restriction system</keyword>
<feature type="active site" evidence="5">
    <location>
        <position position="75"/>
    </location>
</feature>
<dbReference type="RefSeq" id="WP_154522614.1">
    <property type="nucleotide sequence ID" value="NZ_VULZ01000002.1"/>
</dbReference>
<dbReference type="NCBIfam" id="TIGR00675">
    <property type="entry name" value="dcm"/>
    <property type="match status" value="1"/>
</dbReference>
<dbReference type="InterPro" id="IPR001525">
    <property type="entry name" value="C5_MeTfrase"/>
</dbReference>
<dbReference type="PANTHER" id="PTHR46098:SF1">
    <property type="entry name" value="TRNA (CYTOSINE(38)-C(5))-METHYLTRANSFERASE"/>
    <property type="match status" value="1"/>
</dbReference>
<organism evidence="8 9">
    <name type="scientific">Porcincola intestinalis</name>
    <dbReference type="NCBI Taxonomy" id="2606632"/>
    <lineage>
        <taxon>Bacteria</taxon>
        <taxon>Bacillati</taxon>
        <taxon>Bacillota</taxon>
        <taxon>Clostridia</taxon>
        <taxon>Lachnospirales</taxon>
        <taxon>Lachnospiraceae</taxon>
        <taxon>Porcincola</taxon>
    </lineage>
</organism>
<dbReference type="PANTHER" id="PTHR46098">
    <property type="entry name" value="TRNA (CYTOSINE(38)-C(5))-METHYLTRANSFERASE"/>
    <property type="match status" value="1"/>
</dbReference>
<dbReference type="Pfam" id="PF00145">
    <property type="entry name" value="DNA_methylase"/>
    <property type="match status" value="1"/>
</dbReference>
<dbReference type="Gene3D" id="3.90.120.10">
    <property type="entry name" value="DNA Methylase, subunit A, domain 2"/>
    <property type="match status" value="1"/>
</dbReference>
<evidence type="ECO:0000313" key="9">
    <source>
        <dbReference type="Proteomes" id="UP000481852"/>
    </source>
</evidence>
<dbReference type="InterPro" id="IPR029063">
    <property type="entry name" value="SAM-dependent_MTases_sf"/>
</dbReference>
<dbReference type="CDD" id="cd00315">
    <property type="entry name" value="Cyt_C5_DNA_methylase"/>
    <property type="match status" value="1"/>
</dbReference>
<protein>
    <recommendedName>
        <fullName evidence="7">Cytosine-specific methyltransferase</fullName>
        <ecNumber evidence="7">2.1.1.37</ecNumber>
    </recommendedName>
</protein>
<evidence type="ECO:0000256" key="4">
    <source>
        <dbReference type="ARBA" id="ARBA00022747"/>
    </source>
</evidence>
<dbReference type="Proteomes" id="UP000481852">
    <property type="component" value="Unassembled WGS sequence"/>
</dbReference>
<dbReference type="Gene3D" id="3.40.50.150">
    <property type="entry name" value="Vaccinia Virus protein VP39"/>
    <property type="match status" value="1"/>
</dbReference>
<dbReference type="PRINTS" id="PR00105">
    <property type="entry name" value="C5METTRFRASE"/>
</dbReference>
<proteinExistence type="inferred from homology"/>
<keyword evidence="2 5" id="KW-0808">Transferase</keyword>
<dbReference type="PROSITE" id="PS51679">
    <property type="entry name" value="SAM_MT_C5"/>
    <property type="match status" value="1"/>
</dbReference>
<sequence>MIRFIDLFAGIGGIRLGAVQAMEELGLESTCVLSSEIDKNACETYNLNFHEYPSGDIHEITDIEPFDLLLGGFPCQPFSYAGKKKGFGDTRGTLFFEIERILKAYNPKAFLLENVRGLYTHDQGRTFETIINKLHDLGYGTYDLLLNSSEFGVPQNRVRLYILGIKGATPNMTLATDLGAADSHKFKKDYEQLSLFHTSECQPKVVRDILEESVDPKYNCSEGFVQKLRDFIGDDLSHLNGYRLIDYRGGDSLHSWELGLKGRCTTKEIRFMNLLIQNRRKPRFGTQQDGKKLTLEQIKTFYTDDDILEVIESLKQKGYLKEVDGRFNPVCGNMSFEVFKFLDPNSISITITSSDCNRLGVVQNNQPRRITPRECARLQGYPDSYIVNSTDSFAYKQFGNSVSVPVIKAVVKDFVLNNMDVLGWK</sequence>
<dbReference type="GO" id="GO:0003886">
    <property type="term" value="F:DNA (cytosine-5-)-methyltransferase activity"/>
    <property type="evidence" value="ECO:0007669"/>
    <property type="project" value="UniProtKB-EC"/>
</dbReference>
<evidence type="ECO:0000313" key="8">
    <source>
        <dbReference type="EMBL" id="MSS13899.1"/>
    </source>
</evidence>
<evidence type="ECO:0000256" key="2">
    <source>
        <dbReference type="ARBA" id="ARBA00022679"/>
    </source>
</evidence>
<comment type="catalytic activity">
    <reaction evidence="7">
        <text>a 2'-deoxycytidine in DNA + S-adenosyl-L-methionine = a 5-methyl-2'-deoxycytidine in DNA + S-adenosyl-L-homocysteine + H(+)</text>
        <dbReference type="Rhea" id="RHEA:13681"/>
        <dbReference type="Rhea" id="RHEA-COMP:11369"/>
        <dbReference type="Rhea" id="RHEA-COMP:11370"/>
        <dbReference type="ChEBI" id="CHEBI:15378"/>
        <dbReference type="ChEBI" id="CHEBI:57856"/>
        <dbReference type="ChEBI" id="CHEBI:59789"/>
        <dbReference type="ChEBI" id="CHEBI:85452"/>
        <dbReference type="ChEBI" id="CHEBI:85454"/>
        <dbReference type="EC" id="2.1.1.37"/>
    </reaction>
</comment>
<name>A0A6L5X0K2_9FIRM</name>
<keyword evidence="3 5" id="KW-0949">S-adenosyl-L-methionine</keyword>
<dbReference type="AlphaFoldDB" id="A0A6L5X0K2"/>
<dbReference type="EC" id="2.1.1.37" evidence="7"/>
<dbReference type="GO" id="GO:0032259">
    <property type="term" value="P:methylation"/>
    <property type="evidence" value="ECO:0007669"/>
    <property type="project" value="UniProtKB-KW"/>
</dbReference>
<evidence type="ECO:0000256" key="5">
    <source>
        <dbReference type="PROSITE-ProRule" id="PRU01016"/>
    </source>
</evidence>
<dbReference type="PROSITE" id="PS00094">
    <property type="entry name" value="C5_MTASE_1"/>
    <property type="match status" value="1"/>
</dbReference>